<organism evidence="1 2">
    <name type="scientific">Stylonychia lemnae</name>
    <name type="common">Ciliate</name>
    <dbReference type="NCBI Taxonomy" id="5949"/>
    <lineage>
        <taxon>Eukaryota</taxon>
        <taxon>Sar</taxon>
        <taxon>Alveolata</taxon>
        <taxon>Ciliophora</taxon>
        <taxon>Intramacronucleata</taxon>
        <taxon>Spirotrichea</taxon>
        <taxon>Stichotrichia</taxon>
        <taxon>Sporadotrichida</taxon>
        <taxon>Oxytrichidae</taxon>
        <taxon>Stylonychinae</taxon>
        <taxon>Stylonychia</taxon>
    </lineage>
</organism>
<dbReference type="InParanoid" id="A0A078ARV3"/>
<evidence type="ECO:0000313" key="2">
    <source>
        <dbReference type="Proteomes" id="UP000039865"/>
    </source>
</evidence>
<dbReference type="AlphaFoldDB" id="A0A078ARV3"/>
<gene>
    <name evidence="1" type="primary">Contig9652.g10325</name>
    <name evidence="1" type="ORF">STYLEM_13782</name>
</gene>
<proteinExistence type="predicted"/>
<name>A0A078ARV3_STYLE</name>
<evidence type="ECO:0000313" key="1">
    <source>
        <dbReference type="EMBL" id="CDW84716.1"/>
    </source>
</evidence>
<reference evidence="1 2" key="1">
    <citation type="submission" date="2014-06" db="EMBL/GenBank/DDBJ databases">
        <authorList>
            <person name="Swart Estienne"/>
        </authorList>
    </citation>
    <scope>NUCLEOTIDE SEQUENCE [LARGE SCALE GENOMIC DNA]</scope>
    <source>
        <strain evidence="1 2">130c</strain>
    </source>
</reference>
<accession>A0A078ARV3</accession>
<dbReference type="Proteomes" id="UP000039865">
    <property type="component" value="Unassembled WGS sequence"/>
</dbReference>
<sequence length="315" mass="37103">MPSQNIRSLFHRQLNETLQLLDAQRLLDVSETYTHRKFECIGNIIKDKDEIWLVYTASNDIESTIFTIKIGWDPLISISFVIEYVQSYLQQNVNTKQFKYDYKLFDLYYLGFIDYSGSRRAFMSSYSQQKTYSSVISNESQGQKIAYSVIYNNNFSQLSGKIGDHLYQLDFLKNQSNIDTSQKYVKKLNPQQNQQANSKTQLNDCYLGMECQIYYQIFTLYGQCQDELDKQRSYFIEINVNDTNRLGHLKFYNSSNSSTLVANISTKTKSRLLQSKSIGQPQKEFLIVDFDSYIRLIKVFPSWNICQHLRKYWKL</sequence>
<dbReference type="EMBL" id="CCKQ01013090">
    <property type="protein sequence ID" value="CDW84716.1"/>
    <property type="molecule type" value="Genomic_DNA"/>
</dbReference>
<protein>
    <submittedName>
        <fullName evidence="1">Uncharacterized protein</fullName>
    </submittedName>
</protein>
<keyword evidence="2" id="KW-1185">Reference proteome</keyword>